<dbReference type="GO" id="GO:0008270">
    <property type="term" value="F:zinc ion binding"/>
    <property type="evidence" value="ECO:0007669"/>
    <property type="project" value="UniProtKB-KW"/>
</dbReference>
<dbReference type="InterPro" id="IPR036236">
    <property type="entry name" value="Znf_C2H2_sf"/>
</dbReference>
<evidence type="ECO:0000256" key="2">
    <source>
        <dbReference type="ARBA" id="ARBA00022723"/>
    </source>
</evidence>
<evidence type="ECO:0000256" key="1">
    <source>
        <dbReference type="ARBA" id="ARBA00004123"/>
    </source>
</evidence>
<feature type="region of interest" description="Disordered" evidence="7">
    <location>
        <begin position="130"/>
        <end position="165"/>
    </location>
</feature>
<dbReference type="GO" id="GO:0009788">
    <property type="term" value="P:negative regulation of abscisic acid-activated signaling pathway"/>
    <property type="evidence" value="ECO:0007669"/>
    <property type="project" value="InterPro"/>
</dbReference>
<reference evidence="9 10" key="1">
    <citation type="journal article" date="2014" name="Agronomy (Basel)">
        <title>A Draft Genome Sequence for Ensete ventricosum, the Drought-Tolerant Tree Against Hunger.</title>
        <authorList>
            <person name="Harrison J."/>
            <person name="Moore K.A."/>
            <person name="Paszkiewicz K."/>
            <person name="Jones T."/>
            <person name="Grant M."/>
            <person name="Ambacheew D."/>
            <person name="Muzemil S."/>
            <person name="Studholme D.J."/>
        </authorList>
    </citation>
    <scope>NUCLEOTIDE SEQUENCE [LARGE SCALE GENOMIC DNA]</scope>
</reference>
<evidence type="ECO:0000256" key="7">
    <source>
        <dbReference type="SAM" id="MobiDB-lite"/>
    </source>
</evidence>
<protein>
    <recommendedName>
        <fullName evidence="8">C2H2-type domain-containing protein</fullName>
    </recommendedName>
</protein>
<dbReference type="PANTHER" id="PTHR47287">
    <property type="entry name" value="C2H2 AND C2HC ZINC FINGERS SUPERFAMILY PROTEIN"/>
    <property type="match status" value="1"/>
</dbReference>
<dbReference type="PROSITE" id="PS00028">
    <property type="entry name" value="ZINC_FINGER_C2H2_1"/>
    <property type="match status" value="1"/>
</dbReference>
<dbReference type="InterPro" id="IPR044246">
    <property type="entry name" value="ZFP3-like"/>
</dbReference>
<feature type="compositionally biased region" description="Low complexity" evidence="7">
    <location>
        <begin position="7"/>
        <end position="22"/>
    </location>
</feature>
<evidence type="ECO:0000313" key="10">
    <source>
        <dbReference type="Proteomes" id="UP000287651"/>
    </source>
</evidence>
<name>A0A427A775_ENSVE</name>
<keyword evidence="3 6" id="KW-0863">Zinc-finger</keyword>
<dbReference type="AlphaFoldDB" id="A0A427A775"/>
<keyword evidence="4" id="KW-0862">Zinc</keyword>
<comment type="caution">
    <text evidence="9">The sequence shown here is derived from an EMBL/GenBank/DDBJ whole genome shotgun (WGS) entry which is preliminary data.</text>
</comment>
<dbReference type="EMBL" id="AMZH03003526">
    <property type="protein sequence ID" value="RRT72053.1"/>
    <property type="molecule type" value="Genomic_DNA"/>
</dbReference>
<feature type="compositionally biased region" description="Acidic residues" evidence="7">
    <location>
        <begin position="36"/>
        <end position="48"/>
    </location>
</feature>
<proteinExistence type="predicted"/>
<comment type="subcellular location">
    <subcellularLocation>
        <location evidence="1">Nucleus</location>
    </subcellularLocation>
</comment>
<evidence type="ECO:0000256" key="3">
    <source>
        <dbReference type="ARBA" id="ARBA00022771"/>
    </source>
</evidence>
<dbReference type="PROSITE" id="PS50157">
    <property type="entry name" value="ZINC_FINGER_C2H2_2"/>
    <property type="match status" value="1"/>
</dbReference>
<evidence type="ECO:0000259" key="8">
    <source>
        <dbReference type="PROSITE" id="PS50157"/>
    </source>
</evidence>
<evidence type="ECO:0000256" key="5">
    <source>
        <dbReference type="ARBA" id="ARBA00023242"/>
    </source>
</evidence>
<keyword evidence="2" id="KW-0479">Metal-binding</keyword>
<dbReference type="Proteomes" id="UP000287651">
    <property type="component" value="Unassembled WGS sequence"/>
</dbReference>
<evidence type="ECO:0000256" key="4">
    <source>
        <dbReference type="ARBA" id="ARBA00022833"/>
    </source>
</evidence>
<evidence type="ECO:0000313" key="9">
    <source>
        <dbReference type="EMBL" id="RRT72053.1"/>
    </source>
</evidence>
<keyword evidence="5" id="KW-0539">Nucleus</keyword>
<accession>A0A427A775</accession>
<feature type="domain" description="C2H2-type" evidence="8">
    <location>
        <begin position="115"/>
        <end position="142"/>
    </location>
</feature>
<dbReference type="SUPFAM" id="SSF57667">
    <property type="entry name" value="beta-beta-alpha zinc fingers"/>
    <property type="match status" value="1"/>
</dbReference>
<dbReference type="GO" id="GO:0005634">
    <property type="term" value="C:nucleus"/>
    <property type="evidence" value="ECO:0007669"/>
    <property type="project" value="UniProtKB-SubCell"/>
</dbReference>
<feature type="region of interest" description="Disordered" evidence="7">
    <location>
        <begin position="1"/>
        <end position="23"/>
    </location>
</feature>
<dbReference type="Gene3D" id="3.30.160.60">
    <property type="entry name" value="Classic Zinc Finger"/>
    <property type="match status" value="1"/>
</dbReference>
<sequence length="259" mass="28133">MEVLGFTTETTLSQTTSTISGTPHVAKQECVMVLGEEEEEQQEEEEGGEQPKFNEELLDLSLSNKEAGEKSPSLSTSTPVLELNLIESLVGGVEPSAASGALPHRGSPESEPRVFSCNYCRRKFYSSQALGGHQNAHKRERSLTRNGARPGARPGDHPGHRFPPSMAALPLHGLYGGRPLGIQVHSMIHKPCYGSSLNERQPGVGRLMAREDFCARTSALAARFDEPQAVTGGHRWIDAGDQVIVGRKDVQKLDLTLKL</sequence>
<evidence type="ECO:0000256" key="6">
    <source>
        <dbReference type="PROSITE-ProRule" id="PRU00042"/>
    </source>
</evidence>
<feature type="region of interest" description="Disordered" evidence="7">
    <location>
        <begin position="36"/>
        <end position="77"/>
    </location>
</feature>
<dbReference type="InterPro" id="IPR013087">
    <property type="entry name" value="Znf_C2H2_type"/>
</dbReference>
<organism evidence="9 10">
    <name type="scientific">Ensete ventricosum</name>
    <name type="common">Abyssinian banana</name>
    <name type="synonym">Musa ensete</name>
    <dbReference type="NCBI Taxonomy" id="4639"/>
    <lineage>
        <taxon>Eukaryota</taxon>
        <taxon>Viridiplantae</taxon>
        <taxon>Streptophyta</taxon>
        <taxon>Embryophyta</taxon>
        <taxon>Tracheophyta</taxon>
        <taxon>Spermatophyta</taxon>
        <taxon>Magnoliopsida</taxon>
        <taxon>Liliopsida</taxon>
        <taxon>Zingiberales</taxon>
        <taxon>Musaceae</taxon>
        <taxon>Ensete</taxon>
    </lineage>
</organism>
<dbReference type="PANTHER" id="PTHR47287:SF15">
    <property type="entry name" value="ZINC FINGER PROTEIN 3-LIKE"/>
    <property type="match status" value="1"/>
</dbReference>
<gene>
    <name evidence="9" type="ORF">B296_00034873</name>
</gene>